<dbReference type="EMBL" id="UINC01076201">
    <property type="protein sequence ID" value="SVC15138.1"/>
    <property type="molecule type" value="Genomic_DNA"/>
</dbReference>
<gene>
    <name evidence="1" type="ORF">METZ01_LOCUS267992</name>
</gene>
<organism evidence="1">
    <name type="scientific">marine metagenome</name>
    <dbReference type="NCBI Taxonomy" id="408172"/>
    <lineage>
        <taxon>unclassified sequences</taxon>
        <taxon>metagenomes</taxon>
        <taxon>ecological metagenomes</taxon>
    </lineage>
</organism>
<sequence length="159" mass="18221">MSFIYKNATFSSCRTYRYSLSRIWDKKKKYVLFIGLNPSTADEEVDDPTIRRCINYAKNWGYGGFLMVNLFAYRTTLPSNLKKVKYPVGKDNDKYIVTLSKKADITVAAWGNNGNLYSRDKQVLSLVANLMCLKINKSGQPAHPLYLKKGLKLTKFARL</sequence>
<dbReference type="PIRSF" id="PIRSF032209">
    <property type="entry name" value="UCP032209"/>
    <property type="match status" value="1"/>
</dbReference>
<dbReference type="InterPro" id="IPR012441">
    <property type="entry name" value="DUF1643"/>
</dbReference>
<evidence type="ECO:0000313" key="1">
    <source>
        <dbReference type="EMBL" id="SVC15138.1"/>
    </source>
</evidence>
<dbReference type="InterPro" id="IPR016992">
    <property type="entry name" value="UCP032209"/>
</dbReference>
<evidence type="ECO:0008006" key="2">
    <source>
        <dbReference type="Google" id="ProtNLM"/>
    </source>
</evidence>
<name>A0A382JTF4_9ZZZZ</name>
<protein>
    <recommendedName>
        <fullName evidence="2">DUF1643 domain-containing protein</fullName>
    </recommendedName>
</protein>
<proteinExistence type="predicted"/>
<accession>A0A382JTF4</accession>
<reference evidence="1" key="1">
    <citation type="submission" date="2018-05" db="EMBL/GenBank/DDBJ databases">
        <authorList>
            <person name="Lanie J.A."/>
            <person name="Ng W.-L."/>
            <person name="Kazmierczak K.M."/>
            <person name="Andrzejewski T.M."/>
            <person name="Davidsen T.M."/>
            <person name="Wayne K.J."/>
            <person name="Tettelin H."/>
            <person name="Glass J.I."/>
            <person name="Rusch D."/>
            <person name="Podicherti R."/>
            <person name="Tsui H.-C.T."/>
            <person name="Winkler M.E."/>
        </authorList>
    </citation>
    <scope>NUCLEOTIDE SEQUENCE</scope>
</reference>
<dbReference type="Pfam" id="PF07799">
    <property type="entry name" value="DUF1643"/>
    <property type="match status" value="1"/>
</dbReference>
<dbReference type="AlphaFoldDB" id="A0A382JTF4"/>